<organism evidence="1">
    <name type="scientific">Arion vulgaris</name>
    <dbReference type="NCBI Taxonomy" id="1028688"/>
    <lineage>
        <taxon>Eukaryota</taxon>
        <taxon>Metazoa</taxon>
        <taxon>Spiralia</taxon>
        <taxon>Lophotrochozoa</taxon>
        <taxon>Mollusca</taxon>
        <taxon>Gastropoda</taxon>
        <taxon>Heterobranchia</taxon>
        <taxon>Euthyneura</taxon>
        <taxon>Panpulmonata</taxon>
        <taxon>Eupulmonata</taxon>
        <taxon>Stylommatophora</taxon>
        <taxon>Helicina</taxon>
        <taxon>Arionoidea</taxon>
        <taxon>Arionidae</taxon>
        <taxon>Arion</taxon>
    </lineage>
</organism>
<feature type="non-terminal residue" evidence="1">
    <location>
        <position position="1"/>
    </location>
</feature>
<dbReference type="EMBL" id="HACG01007589">
    <property type="protein sequence ID" value="CEK54454.1"/>
    <property type="molecule type" value="Transcribed_RNA"/>
</dbReference>
<evidence type="ECO:0000313" key="1">
    <source>
        <dbReference type="EMBL" id="CEK54454.1"/>
    </source>
</evidence>
<feature type="non-terminal residue" evidence="1">
    <location>
        <position position="130"/>
    </location>
</feature>
<sequence length="130" mass="15064">EYGELLSIQLNEMRKYQVVILVLGSETRDLLFESMLERVSYNKKFSGSINQRIIVVTVGMKECHVPICVKQFERFHLQNPGDLGDTEQYSEVGNDDHEKLYSNKLPNSFLNLNVDTILNLFCFITGQQWT</sequence>
<protein>
    <submittedName>
        <fullName evidence="1">Uncharacterized protein</fullName>
    </submittedName>
</protein>
<accession>A0A0B6YE79</accession>
<gene>
    <name evidence="1" type="primary">ORF22841</name>
</gene>
<proteinExistence type="predicted"/>
<dbReference type="AlphaFoldDB" id="A0A0B6YE79"/>
<reference evidence="1" key="1">
    <citation type="submission" date="2014-12" db="EMBL/GenBank/DDBJ databases">
        <title>Insight into the proteome of Arion vulgaris.</title>
        <authorList>
            <person name="Aradska J."/>
            <person name="Bulat T."/>
            <person name="Smidak R."/>
            <person name="Sarate P."/>
            <person name="Gangsoo J."/>
            <person name="Sialana F."/>
            <person name="Bilban M."/>
            <person name="Lubec G."/>
        </authorList>
    </citation>
    <scope>NUCLEOTIDE SEQUENCE</scope>
    <source>
        <tissue evidence="1">Skin</tissue>
    </source>
</reference>
<name>A0A0B6YE79_9EUPU</name>